<comment type="caution">
    <text evidence="1">The sequence shown here is derived from an EMBL/GenBank/DDBJ whole genome shotgun (WGS) entry which is preliminary data.</text>
</comment>
<proteinExistence type="predicted"/>
<dbReference type="STRING" id="101091.A0A1C7NB81"/>
<dbReference type="SUPFAM" id="SSF46689">
    <property type="entry name" value="Homeodomain-like"/>
    <property type="match status" value="1"/>
</dbReference>
<dbReference type="InterPro" id="IPR036397">
    <property type="entry name" value="RNaseH_sf"/>
</dbReference>
<protein>
    <recommendedName>
        <fullName evidence="3">Tc1-like transposase DDE domain-containing protein</fullName>
    </recommendedName>
</protein>
<dbReference type="Gene3D" id="3.30.420.10">
    <property type="entry name" value="Ribonuclease H-like superfamily/Ribonuclease H"/>
    <property type="match status" value="1"/>
</dbReference>
<evidence type="ECO:0000313" key="2">
    <source>
        <dbReference type="Proteomes" id="UP000093000"/>
    </source>
</evidence>
<sequence length="444" mass="49951">MSQQAESSRLASSLLEVAESSLPFTSSEVMELKETVMQSISDSYHQTSPLVSNGEDISSKTIPSSVDLATSTTVQTRKTPNKRNCEYKKYDDQQITDYINLITEGVSVKEAAQRLNITINTAYRYRKMWNKGGVTPVRNKRGPAEGAMSKLKEEHTRFIIHYIDNEKKDGALMHIREALQKEFPGLEVSCSALHRHMKSKCAISLKRIHLSPETRNDAELIAAIETWLASKDMDLEKNCVFVGEAIYSLHTSRHHGWKNRNKTDNVVLPLDQQRNDSVGGTNIHILGAISAKGVINVSTRKGKMQSHAERDDRDTLTTVSFECDQYVAYLMNVLNILDSHHLNGFYLLMDDAHIKDPLAVKSRIEERGYKCAFLPTVLPFPNPIEKFWLKTLTSVDRSPLIQADVSNRIAQACLSITPNDCCEWIQQSVPYSPLRLSSVGRGIL</sequence>
<name>A0A1C7NB81_9FUNG</name>
<dbReference type="GO" id="GO:0003676">
    <property type="term" value="F:nucleic acid binding"/>
    <property type="evidence" value="ECO:0007669"/>
    <property type="project" value="InterPro"/>
</dbReference>
<evidence type="ECO:0008006" key="3">
    <source>
        <dbReference type="Google" id="ProtNLM"/>
    </source>
</evidence>
<accession>A0A1C7NB81</accession>
<dbReference type="InterPro" id="IPR009057">
    <property type="entry name" value="Homeodomain-like_sf"/>
</dbReference>
<reference evidence="1 2" key="1">
    <citation type="submission" date="2016-03" db="EMBL/GenBank/DDBJ databases">
        <title>Choanephora cucurbitarum.</title>
        <authorList>
            <person name="Min B."/>
            <person name="Park H."/>
            <person name="Park J.-H."/>
            <person name="Shin H.-D."/>
            <person name="Choi I.-G."/>
        </authorList>
    </citation>
    <scope>NUCLEOTIDE SEQUENCE [LARGE SCALE GENOMIC DNA]</scope>
    <source>
        <strain evidence="1 2">KUS-F28377</strain>
    </source>
</reference>
<dbReference type="AlphaFoldDB" id="A0A1C7NB81"/>
<dbReference type="Proteomes" id="UP000093000">
    <property type="component" value="Unassembled WGS sequence"/>
</dbReference>
<dbReference type="OrthoDB" id="2216069at2759"/>
<keyword evidence="2" id="KW-1185">Reference proteome</keyword>
<evidence type="ECO:0000313" key="1">
    <source>
        <dbReference type="EMBL" id="OBZ86343.1"/>
    </source>
</evidence>
<gene>
    <name evidence="1" type="ORF">A0J61_05617</name>
</gene>
<dbReference type="EMBL" id="LUGH01000308">
    <property type="protein sequence ID" value="OBZ86343.1"/>
    <property type="molecule type" value="Genomic_DNA"/>
</dbReference>
<dbReference type="InParanoid" id="A0A1C7NB81"/>
<organism evidence="1 2">
    <name type="scientific">Choanephora cucurbitarum</name>
    <dbReference type="NCBI Taxonomy" id="101091"/>
    <lineage>
        <taxon>Eukaryota</taxon>
        <taxon>Fungi</taxon>
        <taxon>Fungi incertae sedis</taxon>
        <taxon>Mucoromycota</taxon>
        <taxon>Mucoromycotina</taxon>
        <taxon>Mucoromycetes</taxon>
        <taxon>Mucorales</taxon>
        <taxon>Mucorineae</taxon>
        <taxon>Choanephoraceae</taxon>
        <taxon>Choanephoroideae</taxon>
        <taxon>Choanephora</taxon>
    </lineage>
</organism>
<dbReference type="Pfam" id="PF13384">
    <property type="entry name" value="HTH_23"/>
    <property type="match status" value="1"/>
</dbReference>